<dbReference type="PANTHER" id="PTHR43477:SF1">
    <property type="entry name" value="DIHYDROANTICAPSIN 7-DEHYDROGENASE"/>
    <property type="match status" value="1"/>
</dbReference>
<dbReference type="Gene3D" id="3.40.50.720">
    <property type="entry name" value="NAD(P)-binding Rossmann-like Domain"/>
    <property type="match status" value="1"/>
</dbReference>
<comment type="caution">
    <text evidence="3">The sequence shown here is derived from an EMBL/GenBank/DDBJ whole genome shotgun (WGS) entry which is preliminary data.</text>
</comment>
<dbReference type="InterPro" id="IPR036291">
    <property type="entry name" value="NAD(P)-bd_dom_sf"/>
</dbReference>
<dbReference type="InterPro" id="IPR002347">
    <property type="entry name" value="SDR_fam"/>
</dbReference>
<comment type="similarity">
    <text evidence="1">Belongs to the short-chain dehydrogenases/reductases (SDR) family.</text>
</comment>
<gene>
    <name evidence="3" type="ORF">ACFPK8_08125</name>
</gene>
<evidence type="ECO:0000313" key="3">
    <source>
        <dbReference type="EMBL" id="MFC5297475.1"/>
    </source>
</evidence>
<dbReference type="RefSeq" id="WP_343925138.1">
    <property type="nucleotide sequence ID" value="NZ_BAAAIR010000044.1"/>
</dbReference>
<dbReference type="GeneID" id="303298172"/>
<dbReference type="Pfam" id="PF13561">
    <property type="entry name" value="adh_short_C2"/>
    <property type="match status" value="1"/>
</dbReference>
<evidence type="ECO:0000256" key="2">
    <source>
        <dbReference type="ARBA" id="ARBA00023002"/>
    </source>
</evidence>
<reference evidence="4" key="1">
    <citation type="journal article" date="2019" name="Int. J. Syst. Evol. Microbiol.">
        <title>The Global Catalogue of Microorganisms (GCM) 10K type strain sequencing project: providing services to taxonomists for standard genome sequencing and annotation.</title>
        <authorList>
            <consortium name="The Broad Institute Genomics Platform"/>
            <consortium name="The Broad Institute Genome Sequencing Center for Infectious Disease"/>
            <person name="Wu L."/>
            <person name="Ma J."/>
        </authorList>
    </citation>
    <scope>NUCLEOTIDE SEQUENCE [LARGE SCALE GENOMIC DNA]</scope>
    <source>
        <strain evidence="4">CGMCC 1.16455</strain>
    </source>
</reference>
<evidence type="ECO:0000313" key="4">
    <source>
        <dbReference type="Proteomes" id="UP001595937"/>
    </source>
</evidence>
<protein>
    <submittedName>
        <fullName evidence="3">Short chain dehydrogenase</fullName>
    </submittedName>
</protein>
<dbReference type="CDD" id="cd11731">
    <property type="entry name" value="Lin1944_like_SDR_c"/>
    <property type="match status" value="1"/>
</dbReference>
<dbReference type="NCBIfam" id="NF005754">
    <property type="entry name" value="PRK07578.1"/>
    <property type="match status" value="1"/>
</dbReference>
<organism evidence="3 4">
    <name type="scientific">Brachybacterium tyrofermentans</name>
    <dbReference type="NCBI Taxonomy" id="47848"/>
    <lineage>
        <taxon>Bacteria</taxon>
        <taxon>Bacillati</taxon>
        <taxon>Actinomycetota</taxon>
        <taxon>Actinomycetes</taxon>
        <taxon>Micrococcales</taxon>
        <taxon>Dermabacteraceae</taxon>
        <taxon>Brachybacterium</taxon>
    </lineage>
</organism>
<dbReference type="InterPro" id="IPR051122">
    <property type="entry name" value="SDR_DHRS6-like"/>
</dbReference>
<evidence type="ECO:0000256" key="1">
    <source>
        <dbReference type="ARBA" id="ARBA00006484"/>
    </source>
</evidence>
<dbReference type="SUPFAM" id="SSF51735">
    <property type="entry name" value="NAD(P)-binding Rossmann-fold domains"/>
    <property type="match status" value="1"/>
</dbReference>
<keyword evidence="4" id="KW-1185">Reference proteome</keyword>
<dbReference type="PANTHER" id="PTHR43477">
    <property type="entry name" value="DIHYDROANTICAPSIN 7-DEHYDROGENASE"/>
    <property type="match status" value="1"/>
</dbReference>
<sequence length="207" mass="21465">MHPVRRKATVMKVLVIGATGNIGRVAASALEKQGHEVVRASRSSEPSVDLADSASVAALFDAVGPLDAVVVTAGGVPFKPVTELTREDYADAFAVKTLGQLDVVRHAFDHLNADGSVTLTSGVLSREPIATAAAAAAANGAIESFVTTAATEAPRGIRLNVVSPDVLENSPHFHATFPGHRPVSDEEVARAFVRAVDGVDTGRTIIV</sequence>
<dbReference type="Proteomes" id="UP001595937">
    <property type="component" value="Unassembled WGS sequence"/>
</dbReference>
<keyword evidence="2" id="KW-0560">Oxidoreductase</keyword>
<name>A0ABW0FGK2_9MICO</name>
<proteinExistence type="inferred from homology"/>
<dbReference type="PRINTS" id="PR00081">
    <property type="entry name" value="GDHRDH"/>
</dbReference>
<accession>A0ABW0FGK2</accession>
<dbReference type="EMBL" id="JBHSLN010000021">
    <property type="protein sequence ID" value="MFC5297475.1"/>
    <property type="molecule type" value="Genomic_DNA"/>
</dbReference>